<evidence type="ECO:0000256" key="1">
    <source>
        <dbReference type="SAM" id="MobiDB-lite"/>
    </source>
</evidence>
<feature type="transmembrane region" description="Helical" evidence="2">
    <location>
        <begin position="148"/>
        <end position="168"/>
    </location>
</feature>
<evidence type="ECO:0000313" key="3">
    <source>
        <dbReference type="EMBL" id="KAK7076227.1"/>
    </source>
</evidence>
<proteinExistence type="predicted"/>
<feature type="region of interest" description="Disordered" evidence="1">
    <location>
        <begin position="102"/>
        <end position="131"/>
    </location>
</feature>
<reference evidence="3 4" key="1">
    <citation type="submission" date="2023-11" db="EMBL/GenBank/DDBJ databases">
        <title>Halocaridina rubra genome assembly.</title>
        <authorList>
            <person name="Smith C."/>
        </authorList>
    </citation>
    <scope>NUCLEOTIDE SEQUENCE [LARGE SCALE GENOMIC DNA]</scope>
    <source>
        <strain evidence="3">EP-1</strain>
        <tissue evidence="3">Whole</tissue>
    </source>
</reference>
<organism evidence="3 4">
    <name type="scientific">Halocaridina rubra</name>
    <name type="common">Hawaiian red shrimp</name>
    <dbReference type="NCBI Taxonomy" id="373956"/>
    <lineage>
        <taxon>Eukaryota</taxon>
        <taxon>Metazoa</taxon>
        <taxon>Ecdysozoa</taxon>
        <taxon>Arthropoda</taxon>
        <taxon>Crustacea</taxon>
        <taxon>Multicrustacea</taxon>
        <taxon>Malacostraca</taxon>
        <taxon>Eumalacostraca</taxon>
        <taxon>Eucarida</taxon>
        <taxon>Decapoda</taxon>
        <taxon>Pleocyemata</taxon>
        <taxon>Caridea</taxon>
        <taxon>Atyoidea</taxon>
        <taxon>Atyidae</taxon>
        <taxon>Halocaridina</taxon>
    </lineage>
</organism>
<evidence type="ECO:0000256" key="2">
    <source>
        <dbReference type="SAM" id="Phobius"/>
    </source>
</evidence>
<keyword evidence="2" id="KW-0472">Membrane</keyword>
<dbReference type="AlphaFoldDB" id="A0AAN8X1Z5"/>
<sequence length="175" mass="19875">MVTKMILTLNQSQRCSRCRLRKQSHIDGTRYLELQIAEHFTKADGNSELYVGREGVLPGMNAWPIPHDAPYKENFDKVINAIIEAGLYNKWMKDMLDQARNEGRQKRRALQEKLKEEEDSGGIQMNDDSNSGRNVARPLTIIHLQGPLLLIIIGLGSAGVIFLFEFLIKGFYASK</sequence>
<keyword evidence="2" id="KW-0812">Transmembrane</keyword>
<gene>
    <name evidence="3" type="ORF">SK128_028322</name>
</gene>
<evidence type="ECO:0000313" key="4">
    <source>
        <dbReference type="Proteomes" id="UP001381693"/>
    </source>
</evidence>
<feature type="compositionally biased region" description="Basic and acidic residues" evidence="1">
    <location>
        <begin position="102"/>
        <end position="116"/>
    </location>
</feature>
<comment type="caution">
    <text evidence="3">The sequence shown here is derived from an EMBL/GenBank/DDBJ whole genome shotgun (WGS) entry which is preliminary data.</text>
</comment>
<keyword evidence="2" id="KW-1133">Transmembrane helix</keyword>
<keyword evidence="4" id="KW-1185">Reference proteome</keyword>
<dbReference type="EMBL" id="JAXCGZ010009770">
    <property type="protein sequence ID" value="KAK7076227.1"/>
    <property type="molecule type" value="Genomic_DNA"/>
</dbReference>
<protein>
    <submittedName>
        <fullName evidence="3">Uncharacterized protein</fullName>
    </submittedName>
</protein>
<accession>A0AAN8X1Z5</accession>
<name>A0AAN8X1Z5_HALRR</name>
<dbReference type="Proteomes" id="UP001381693">
    <property type="component" value="Unassembled WGS sequence"/>
</dbReference>